<keyword evidence="2" id="KW-1185">Reference proteome</keyword>
<organism evidence="1 2">
    <name type="scientific">Zemynaea arenosa</name>
    <dbReference type="NCBI Taxonomy" id="2561931"/>
    <lineage>
        <taxon>Bacteria</taxon>
        <taxon>Pseudomonadati</taxon>
        <taxon>Pseudomonadota</taxon>
        <taxon>Betaproteobacteria</taxon>
        <taxon>Burkholderiales</taxon>
        <taxon>Oxalobacteraceae</taxon>
        <taxon>Telluria group</taxon>
        <taxon>Zemynaea</taxon>
    </lineage>
</organism>
<dbReference type="RefSeq" id="WP_135208208.1">
    <property type="nucleotide sequence ID" value="NZ_SPVF01000205.1"/>
</dbReference>
<protein>
    <submittedName>
        <fullName evidence="1">3-deoxy-D-manno-oct-2-ulosonic acid (Kdo) hydroxylase</fullName>
    </submittedName>
</protein>
<dbReference type="InterPro" id="IPR021266">
    <property type="entry name" value="Kdo_hydroxlase"/>
</dbReference>
<accession>A0A4Y9S5A3</accession>
<dbReference type="EMBL" id="SPVF01000205">
    <property type="protein sequence ID" value="TFW16639.1"/>
    <property type="molecule type" value="Genomic_DNA"/>
</dbReference>
<dbReference type="AlphaFoldDB" id="A0A4Y9S5A3"/>
<reference evidence="1 2" key="1">
    <citation type="submission" date="2019-03" db="EMBL/GenBank/DDBJ databases">
        <title>Draft Genome Sequence of Massilia arenosa sp. nov., a Novel Massilia Species Isolated from a Sandy-loam Maize Soil.</title>
        <authorList>
            <person name="Raths R."/>
            <person name="Peta V."/>
            <person name="Bucking H."/>
        </authorList>
    </citation>
    <scope>NUCLEOTIDE SEQUENCE [LARGE SCALE GENOMIC DNA]</scope>
    <source>
        <strain evidence="1 2">MC02</strain>
    </source>
</reference>
<dbReference type="Proteomes" id="UP000298438">
    <property type="component" value="Unassembled WGS sequence"/>
</dbReference>
<proteinExistence type="predicted"/>
<dbReference type="OrthoDB" id="21302at2"/>
<gene>
    <name evidence="1" type="ORF">E4L96_15960</name>
</gene>
<sequence length="287" mass="32602">MEEMIVTIDPAAVEQHRSEWIAALEAGKVLYVPRFSFQLTDAERAFLRPDIRDPKKRNISLNAKDGIAGVAGDEATQQAVAAMIARFRDEAERTIAAIVPRYSEHLVRGATSYRPNEVETRAQSWRADDKRMHVDAFPSRPNYGQRLLRVFVNVNPSGVPRVWRVGEPFPVIAERFMPRLKPYSRWQAKALELLHVTKSFRSEYDHTMLQLHDAMKADAEFQANAPQERVEFPPGSAWICFSDQTPHAAMSGQFMLEHTMTLDPQYQYDVAASPLAILSRMKGHALV</sequence>
<evidence type="ECO:0000313" key="1">
    <source>
        <dbReference type="EMBL" id="TFW16639.1"/>
    </source>
</evidence>
<comment type="caution">
    <text evidence="1">The sequence shown here is derived from an EMBL/GenBank/DDBJ whole genome shotgun (WGS) entry which is preliminary data.</text>
</comment>
<dbReference type="Pfam" id="PF11004">
    <property type="entry name" value="Kdo_hydroxy"/>
    <property type="match status" value="1"/>
</dbReference>
<evidence type="ECO:0000313" key="2">
    <source>
        <dbReference type="Proteomes" id="UP000298438"/>
    </source>
</evidence>
<name>A0A4Y9S5A3_9BURK</name>